<dbReference type="NCBIfam" id="TIGR02887">
    <property type="entry name" value="spore_ger_x_C"/>
    <property type="match status" value="1"/>
</dbReference>
<dbReference type="Pfam" id="PF25198">
    <property type="entry name" value="Spore_GerAC_N"/>
    <property type="match status" value="1"/>
</dbReference>
<evidence type="ECO:0000256" key="1">
    <source>
        <dbReference type="ARBA" id="ARBA00004635"/>
    </source>
</evidence>
<feature type="domain" description="Spore germination protein N-terminal" evidence="9">
    <location>
        <begin position="28"/>
        <end position="195"/>
    </location>
</feature>
<evidence type="ECO:0000313" key="10">
    <source>
        <dbReference type="EMBL" id="AGY78152.1"/>
    </source>
</evidence>
<evidence type="ECO:0000256" key="5">
    <source>
        <dbReference type="ARBA" id="ARBA00023136"/>
    </source>
</evidence>
<keyword evidence="6" id="KW-0564">Palmitate</keyword>
<dbReference type="Pfam" id="PF05504">
    <property type="entry name" value="Spore_GerAC"/>
    <property type="match status" value="1"/>
</dbReference>
<dbReference type="InterPro" id="IPR057336">
    <property type="entry name" value="GerAC_N"/>
</dbReference>
<comment type="similarity">
    <text evidence="2">Belongs to the GerABKC lipoprotein family.</text>
</comment>
<keyword evidence="11" id="KW-1185">Reference proteome</keyword>
<dbReference type="Gene3D" id="3.30.300.210">
    <property type="entry name" value="Nutrient germinant receptor protein C, domain 3"/>
    <property type="match status" value="1"/>
</dbReference>
<reference evidence="11" key="1">
    <citation type="journal article" date="2014" name="Biotechnol. Biofuels">
        <title>Comparison of single-molecule sequencing and hybrid approaches for finishing the genome of Clostridium autoethanogenum and analysis of CRISPR systems in industrial relevant Clostridia.</title>
        <authorList>
            <person name="Brown S.D."/>
            <person name="Nagaraju S."/>
            <person name="Utturkar S."/>
            <person name="De Tissera S."/>
            <person name="Segovia S."/>
            <person name="Mitchell W."/>
            <person name="Land M.L."/>
            <person name="Dassanayake A."/>
            <person name="Kopke M."/>
        </authorList>
    </citation>
    <scope>NUCLEOTIDE SEQUENCE [LARGE SCALE GENOMIC DNA]</scope>
    <source>
        <strain evidence="11">DSM 10061</strain>
    </source>
</reference>
<dbReference type="InterPro" id="IPR008844">
    <property type="entry name" value="Spore_GerAC-like"/>
</dbReference>
<keyword evidence="3" id="KW-0309">Germination</keyword>
<evidence type="ECO:0000256" key="2">
    <source>
        <dbReference type="ARBA" id="ARBA00007886"/>
    </source>
</evidence>
<protein>
    <submittedName>
        <fullName evidence="10">Ger(X)C family spore germination protein</fullName>
    </submittedName>
</protein>
<comment type="subcellular location">
    <subcellularLocation>
        <location evidence="1">Membrane</location>
        <topology evidence="1">Lipid-anchor</topology>
    </subcellularLocation>
</comment>
<dbReference type="RefSeq" id="WP_023163468.1">
    <property type="nucleotide sequence ID" value="NC_022592.1"/>
</dbReference>
<evidence type="ECO:0000256" key="6">
    <source>
        <dbReference type="ARBA" id="ARBA00023139"/>
    </source>
</evidence>
<evidence type="ECO:0000256" key="4">
    <source>
        <dbReference type="ARBA" id="ARBA00022729"/>
    </source>
</evidence>
<dbReference type="PANTHER" id="PTHR35789">
    <property type="entry name" value="SPORE GERMINATION PROTEIN B3"/>
    <property type="match status" value="1"/>
</dbReference>
<evidence type="ECO:0000313" key="11">
    <source>
        <dbReference type="Proteomes" id="UP000017590"/>
    </source>
</evidence>
<organism evidence="10 11">
    <name type="scientific">Clostridium autoethanogenum DSM 10061</name>
    <dbReference type="NCBI Taxonomy" id="1341692"/>
    <lineage>
        <taxon>Bacteria</taxon>
        <taxon>Bacillati</taxon>
        <taxon>Bacillota</taxon>
        <taxon>Clostridia</taxon>
        <taxon>Eubacteriales</taxon>
        <taxon>Clostridiaceae</taxon>
        <taxon>Clostridium</taxon>
    </lineage>
</organism>
<dbReference type="PANTHER" id="PTHR35789:SF1">
    <property type="entry name" value="SPORE GERMINATION PROTEIN B3"/>
    <property type="match status" value="1"/>
</dbReference>
<name>A0ABM5NZK2_9CLOT</name>
<proteinExistence type="inferred from homology"/>
<dbReference type="InterPro" id="IPR046953">
    <property type="entry name" value="Spore_GerAC-like_C"/>
</dbReference>
<accession>A0ABM5NZK2</accession>
<evidence type="ECO:0000256" key="7">
    <source>
        <dbReference type="ARBA" id="ARBA00023288"/>
    </source>
</evidence>
<keyword evidence="7" id="KW-0449">Lipoprotein</keyword>
<keyword evidence="5" id="KW-0472">Membrane</keyword>
<dbReference type="Proteomes" id="UP000017590">
    <property type="component" value="Chromosome"/>
</dbReference>
<evidence type="ECO:0000259" key="9">
    <source>
        <dbReference type="Pfam" id="PF25198"/>
    </source>
</evidence>
<keyword evidence="4" id="KW-0732">Signal</keyword>
<evidence type="ECO:0000256" key="3">
    <source>
        <dbReference type="ARBA" id="ARBA00022544"/>
    </source>
</evidence>
<dbReference type="EMBL" id="CP006763">
    <property type="protein sequence ID" value="AGY78152.1"/>
    <property type="molecule type" value="Genomic_DNA"/>
</dbReference>
<sequence>MKKNKFFIPILIILIFVISFMGTKGELVENLQIPVGVGCDIEKTSSSTTYIVPILMHSFESGNKIVSNVLTGEGSTVGKTRESRQLKSSKKFLLGINRIYIFSEEASRNGIKNFIDIILNNANTNDRALSVVCKGKVEDIFKYNVKGYASSAEYIYEMVKNLNQFNFFPSQYTIMDIIVRIDAEGRNTLLPYVEIAGDENSGGEGTLIKTTGVAIFNKDKMIAKTDVKEAKIINLLKENNVKGILTLQQNSKKYIDFYATSKRKVKCYRENGNYKFIINLDLKGDIISNELYKNMYKSPKDIQEFEQNTEKLVVEMCNKTISQIKNKYKVDILDLGRVAAAKYGRETGTDWNEVISKSDIQVNVKVKVDTQGRGEY</sequence>
<dbReference type="InterPro" id="IPR038501">
    <property type="entry name" value="Spore_GerAC_C_sf"/>
</dbReference>
<gene>
    <name evidence="10" type="ORF">CAETHG_3951</name>
</gene>
<evidence type="ECO:0000259" key="8">
    <source>
        <dbReference type="Pfam" id="PF05504"/>
    </source>
</evidence>
<feature type="domain" description="Spore germination GerAC-like C-terminal" evidence="8">
    <location>
        <begin position="211"/>
        <end position="372"/>
    </location>
</feature>